<keyword evidence="4" id="KW-0175">Coiled coil</keyword>
<evidence type="ECO:0000256" key="5">
    <source>
        <dbReference type="SAM" id="MobiDB-lite"/>
    </source>
</evidence>
<feature type="compositionally biased region" description="Polar residues" evidence="5">
    <location>
        <begin position="193"/>
        <end position="205"/>
    </location>
</feature>
<organism evidence="6 7">
    <name type="scientific">Nesidiocoris tenuis</name>
    <dbReference type="NCBI Taxonomy" id="355587"/>
    <lineage>
        <taxon>Eukaryota</taxon>
        <taxon>Metazoa</taxon>
        <taxon>Ecdysozoa</taxon>
        <taxon>Arthropoda</taxon>
        <taxon>Hexapoda</taxon>
        <taxon>Insecta</taxon>
        <taxon>Pterygota</taxon>
        <taxon>Neoptera</taxon>
        <taxon>Paraneoptera</taxon>
        <taxon>Hemiptera</taxon>
        <taxon>Heteroptera</taxon>
        <taxon>Panheteroptera</taxon>
        <taxon>Cimicomorpha</taxon>
        <taxon>Miridae</taxon>
        <taxon>Dicyphina</taxon>
        <taxon>Nesidiocoris</taxon>
    </lineage>
</organism>
<dbReference type="Proteomes" id="UP001307889">
    <property type="component" value="Chromosome 12"/>
</dbReference>
<feature type="region of interest" description="Disordered" evidence="5">
    <location>
        <begin position="178"/>
        <end position="223"/>
    </location>
</feature>
<keyword evidence="7" id="KW-1185">Reference proteome</keyword>
<proteinExistence type="inferred from homology"/>
<name>A0ABN7B8Q4_9HEMI</name>
<evidence type="ECO:0000313" key="7">
    <source>
        <dbReference type="Proteomes" id="UP001307889"/>
    </source>
</evidence>
<gene>
    <name evidence="6" type="ORF">NTJ_13585</name>
</gene>
<evidence type="ECO:0000256" key="4">
    <source>
        <dbReference type="SAM" id="Coils"/>
    </source>
</evidence>
<accession>A0ABN7B8Q4</accession>
<dbReference type="Pfam" id="PF03357">
    <property type="entry name" value="Snf7"/>
    <property type="match status" value="1"/>
</dbReference>
<evidence type="ECO:0000256" key="1">
    <source>
        <dbReference type="ARBA" id="ARBA00004177"/>
    </source>
</evidence>
<reference evidence="6 7" key="1">
    <citation type="submission" date="2023-09" db="EMBL/GenBank/DDBJ databases">
        <title>Nesidiocoris tenuis whole genome shotgun sequence.</title>
        <authorList>
            <person name="Shibata T."/>
            <person name="Shimoda M."/>
            <person name="Kobayashi T."/>
            <person name="Uehara T."/>
        </authorList>
    </citation>
    <scope>NUCLEOTIDE SEQUENCE [LARGE SCALE GENOMIC DNA]</scope>
    <source>
        <strain evidence="6 7">Japan</strain>
    </source>
</reference>
<evidence type="ECO:0000313" key="6">
    <source>
        <dbReference type="EMBL" id="BET00769.1"/>
    </source>
</evidence>
<sequence length="223" mass="24824">MDFLSKKLGRGKKETNTTPAMAIGELRKMEELFAKKQEHLEEKIKAELEAARKNGKTNRRMALQALKRKKRYEQQLQQIDGTLATIEMQRESLESASTNASILSTMKLAADALKNAHNQLKVDDVHDIIDDIAEQQLLAKEIAEAVSTSIGTSDLDEDDLLKELEELEQEELDRNLLQMPASTNAPLAACPTVPTSLPDSGQQSRSKPDDLDDELASLQKWAA</sequence>
<comment type="subcellular location">
    <subcellularLocation>
        <location evidence="1">Endosome</location>
    </subcellularLocation>
</comment>
<dbReference type="PANTHER" id="PTHR22761:SF10">
    <property type="entry name" value="GH13992P"/>
    <property type="match status" value="1"/>
</dbReference>
<dbReference type="EMBL" id="AP028920">
    <property type="protein sequence ID" value="BET00769.1"/>
    <property type="molecule type" value="Genomic_DNA"/>
</dbReference>
<evidence type="ECO:0000256" key="2">
    <source>
        <dbReference type="ARBA" id="ARBA00006190"/>
    </source>
</evidence>
<dbReference type="PANTHER" id="PTHR22761">
    <property type="entry name" value="CHARGED MULTIVESICULAR BODY PROTEIN"/>
    <property type="match status" value="1"/>
</dbReference>
<dbReference type="Gene3D" id="1.10.287.1060">
    <property type="entry name" value="ESAT-6-like"/>
    <property type="match status" value="1"/>
</dbReference>
<feature type="coiled-coil region" evidence="4">
    <location>
        <begin position="29"/>
        <end position="89"/>
    </location>
</feature>
<protein>
    <submittedName>
        <fullName evidence="6">Charged multivesicular body protein</fullName>
    </submittedName>
</protein>
<keyword evidence="3" id="KW-0967">Endosome</keyword>
<dbReference type="Gene3D" id="6.10.250.1710">
    <property type="match status" value="1"/>
</dbReference>
<dbReference type="InterPro" id="IPR005024">
    <property type="entry name" value="Snf7_fam"/>
</dbReference>
<evidence type="ECO:0000256" key="3">
    <source>
        <dbReference type="ARBA" id="ARBA00022753"/>
    </source>
</evidence>
<comment type="similarity">
    <text evidence="2">Belongs to the SNF7 family.</text>
</comment>